<comment type="subcellular location">
    <subcellularLocation>
        <location evidence="1">Nucleus</location>
    </subcellularLocation>
</comment>
<feature type="compositionally biased region" description="Basic and acidic residues" evidence="7">
    <location>
        <begin position="81"/>
        <end position="92"/>
    </location>
</feature>
<proteinExistence type="predicted"/>
<dbReference type="GO" id="GO:0003743">
    <property type="term" value="F:translation initiation factor activity"/>
    <property type="evidence" value="ECO:0007669"/>
    <property type="project" value="UniProtKB-KW"/>
</dbReference>
<dbReference type="GO" id="GO:0000127">
    <property type="term" value="C:transcription factor TFIIIC complex"/>
    <property type="evidence" value="ECO:0007669"/>
    <property type="project" value="InterPro"/>
</dbReference>
<dbReference type="InterPro" id="IPR001005">
    <property type="entry name" value="SANT/Myb"/>
</dbReference>
<evidence type="ECO:0000256" key="2">
    <source>
        <dbReference type="ARBA" id="ARBA00022553"/>
    </source>
</evidence>
<dbReference type="GO" id="GO:0003677">
    <property type="term" value="F:DNA binding"/>
    <property type="evidence" value="ECO:0007669"/>
    <property type="project" value="UniProtKB-KW"/>
</dbReference>
<dbReference type="InterPro" id="IPR036390">
    <property type="entry name" value="WH_DNA-bd_sf"/>
</dbReference>
<keyword evidence="9" id="KW-0396">Initiation factor</keyword>
<evidence type="ECO:0000256" key="4">
    <source>
        <dbReference type="ARBA" id="ARBA00023163"/>
    </source>
</evidence>
<dbReference type="OrthoDB" id="68020at2759"/>
<dbReference type="GO" id="GO:0006384">
    <property type="term" value="P:transcription initiation at RNA polymerase III promoter"/>
    <property type="evidence" value="ECO:0007669"/>
    <property type="project" value="InterPro"/>
</dbReference>
<evidence type="ECO:0000259" key="8">
    <source>
        <dbReference type="PROSITE" id="PS50090"/>
    </source>
</evidence>
<dbReference type="Pfam" id="PF04182">
    <property type="entry name" value="B-block_TFIIIC"/>
    <property type="match status" value="1"/>
</dbReference>
<dbReference type="InterPro" id="IPR046488">
    <property type="entry name" value="Sfc3/Tfc3_C"/>
</dbReference>
<dbReference type="STRING" id="4846.A0A367KYA5"/>
<keyword evidence="4" id="KW-0804">Transcription</keyword>
<dbReference type="SMART" id="SM00717">
    <property type="entry name" value="SANT"/>
    <property type="match status" value="1"/>
</dbReference>
<dbReference type="Pfam" id="PF20222">
    <property type="entry name" value="DUF6581"/>
    <property type="match status" value="1"/>
</dbReference>
<feature type="region of interest" description="Disordered" evidence="7">
    <location>
        <begin position="615"/>
        <end position="645"/>
    </location>
</feature>
<dbReference type="PROSITE" id="PS50090">
    <property type="entry name" value="MYB_LIKE"/>
    <property type="match status" value="1"/>
</dbReference>
<feature type="region of interest" description="Disordered" evidence="7">
    <location>
        <begin position="81"/>
        <end position="149"/>
    </location>
</feature>
<keyword evidence="9" id="KW-0648">Protein biosynthesis</keyword>
<dbReference type="GO" id="GO:0005634">
    <property type="term" value="C:nucleus"/>
    <property type="evidence" value="ECO:0007669"/>
    <property type="project" value="UniProtKB-SubCell"/>
</dbReference>
<feature type="compositionally biased region" description="Acidic residues" evidence="7">
    <location>
        <begin position="125"/>
        <end position="137"/>
    </location>
</feature>
<dbReference type="EMBL" id="PJQM01000031">
    <property type="protein sequence ID" value="RCI07117.1"/>
    <property type="molecule type" value="Genomic_DNA"/>
</dbReference>
<organism evidence="9 10">
    <name type="scientific">Rhizopus stolonifer</name>
    <name type="common">Rhizopus nigricans</name>
    <dbReference type="NCBI Taxonomy" id="4846"/>
    <lineage>
        <taxon>Eukaryota</taxon>
        <taxon>Fungi</taxon>
        <taxon>Fungi incertae sedis</taxon>
        <taxon>Mucoromycota</taxon>
        <taxon>Mucoromycotina</taxon>
        <taxon>Mucoromycetes</taxon>
        <taxon>Mucorales</taxon>
        <taxon>Mucorineae</taxon>
        <taxon>Rhizopodaceae</taxon>
        <taxon>Rhizopus</taxon>
    </lineage>
</organism>
<name>A0A367KYA5_RHIST</name>
<dbReference type="SUPFAM" id="SSF46689">
    <property type="entry name" value="Homeodomain-like"/>
    <property type="match status" value="1"/>
</dbReference>
<evidence type="ECO:0000256" key="7">
    <source>
        <dbReference type="SAM" id="MobiDB-lite"/>
    </source>
</evidence>
<feature type="compositionally biased region" description="Basic and acidic residues" evidence="7">
    <location>
        <begin position="636"/>
        <end position="645"/>
    </location>
</feature>
<feature type="region of interest" description="Disordered" evidence="7">
    <location>
        <begin position="533"/>
        <end position="585"/>
    </location>
</feature>
<accession>A0A367KYA5</accession>
<keyword evidence="6" id="KW-0175">Coiled coil</keyword>
<evidence type="ECO:0000313" key="9">
    <source>
        <dbReference type="EMBL" id="RCI07117.1"/>
    </source>
</evidence>
<dbReference type="InterPro" id="IPR009057">
    <property type="entry name" value="Homeodomain-like_sf"/>
</dbReference>
<feature type="compositionally biased region" description="Polar residues" evidence="7">
    <location>
        <begin position="553"/>
        <end position="577"/>
    </location>
</feature>
<dbReference type="GO" id="GO:0042791">
    <property type="term" value="P:5S class rRNA transcription by RNA polymerase III"/>
    <property type="evidence" value="ECO:0007669"/>
    <property type="project" value="TreeGrafter"/>
</dbReference>
<comment type="caution">
    <text evidence="9">The sequence shown here is derived from an EMBL/GenBank/DDBJ whole genome shotgun (WGS) entry which is preliminary data.</text>
</comment>
<dbReference type="SUPFAM" id="SSF46785">
    <property type="entry name" value="Winged helix' DNA-binding domain"/>
    <property type="match status" value="1"/>
</dbReference>
<dbReference type="Proteomes" id="UP000253551">
    <property type="component" value="Unassembled WGS sequence"/>
</dbReference>
<reference evidence="9 10" key="1">
    <citation type="journal article" date="2018" name="G3 (Bethesda)">
        <title>Phylogenetic and Phylogenomic Definition of Rhizopus Species.</title>
        <authorList>
            <person name="Gryganskyi A.P."/>
            <person name="Golan J."/>
            <person name="Dolatabadi S."/>
            <person name="Mondo S."/>
            <person name="Robb S."/>
            <person name="Idnurm A."/>
            <person name="Muszewska A."/>
            <person name="Steczkiewicz K."/>
            <person name="Masonjones S."/>
            <person name="Liao H.L."/>
            <person name="Gajdeczka M.T."/>
            <person name="Anike F."/>
            <person name="Vuek A."/>
            <person name="Anishchenko I.M."/>
            <person name="Voigt K."/>
            <person name="de Hoog G.S."/>
            <person name="Smith M.E."/>
            <person name="Heitman J."/>
            <person name="Vilgalys R."/>
            <person name="Stajich J.E."/>
        </authorList>
    </citation>
    <scope>NUCLEOTIDE SEQUENCE [LARGE SCALE GENOMIC DNA]</scope>
    <source>
        <strain evidence="9 10">LSU 92-RS-03</strain>
    </source>
</reference>
<keyword evidence="2" id="KW-0597">Phosphoprotein</keyword>
<dbReference type="PANTHER" id="PTHR15180:SF1">
    <property type="entry name" value="GENERAL TRANSCRIPTION FACTOR 3C POLYPEPTIDE 1"/>
    <property type="match status" value="1"/>
</dbReference>
<protein>
    <submittedName>
        <fullName evidence="9">RNA polymerase III transcription initiation factor complex subunit</fullName>
    </submittedName>
</protein>
<feature type="domain" description="Myb-like" evidence="8">
    <location>
        <begin position="1303"/>
        <end position="1359"/>
    </location>
</feature>
<feature type="compositionally biased region" description="Polar residues" evidence="7">
    <location>
        <begin position="615"/>
        <end position="633"/>
    </location>
</feature>
<evidence type="ECO:0000256" key="5">
    <source>
        <dbReference type="ARBA" id="ARBA00023242"/>
    </source>
</evidence>
<sequence>MLDNLTARLREEVAIDGPSGTNISVFWDYVHNALTDIAKESKIDEMTPTVDEKYKCFLWNYIKLDKDLEFYENIDCMVDKPKKQGTSEHIPSENDTVSGNTKRKAPEKETPNKKAKKTKQKKNDESEDNESELEEESSAVKNNQSKTEDTIDIEKHNLKLIENARHMNYNEIKKYGESFCMVASTELQEEQLYIGVPTGSTLSSNMSIVLKCILRSRYKGVYQADISKLYNIDPRSAGHYCKSLEEKGCIIRRGVSISHTRTNVCIHARFASDAKDVDMSKAAEKGRRFYNVNINNQSYNQLELRDAMIELVKDAPGQRILAKDVLGALGFKESKEVKSWFNRSLNELCMKGFFKKSNLKIDNKGRYFRCIHLLKLPEEKEKGNIQTEVLREEISYPIRIKSTKGELPILHYLHDTSIQSQLYQVIEASGTQGVIAREIMFSLNMDEHRLLYKVIENTTDLIKLNNGHYSIHREFEFEGRSRRYRYFTGNFYLQVKENREENLPALSEVPYDFSECSEANIFRAIQYKKVTPVKNKSPAKQKEVKSTKRKPKTNTAETENQNQKALTVETSHTNQTPDIAMSPTKRKTRSKVAEMESQNQETVLVETPQMNQTMGNKSTELPQTNQSQRNVNVDASKVDTTEESISKRTRQMVIKDFFGGQKKRARQPEKSPAIHSETKKAKMETESETASDCSQELEPVIILESSPRTKIPETNANISTLPAVATEKQAKRKEPKENGNSIFKSFFHNRKSTNVYMEQRMQVLKEFLDKTPFIEIDYNLKQDCQKRMLELNGGSMKSNVCIKTIRRSIRELEERGEVSIHTFECPLINGSKTKKTFFMRGDQTKDGPEYNAYLEYLKSRYTLNNAYSHPAKYENISIPVERLNERLERMREELNKIIAEGNTVKATTLKKQIEQLSNNYEKCMTKDHGTLSNTWLISAVQYGYSCARMVRAKKLHEYLINLLNNPSDLEGVNRKESTITSIGLVANIPIGMLCEVVGISNTNDALNEFLGDKKNLSVTLYNTPEDVRLSMVHPPVRFRNKLKGVLVHLEYLDLVTPCDKYNRNCGSSLAEIYTVNMKVELRDKRKIGAPLIREFTMLSKEDIYMYWSELDYLYRGPTTIPTDELAPPPEDKRFRTIFMSLEKTISWVNPDVYSKPQRRILNSYVDKINLSTPLDNDRLIEEIALDINCTPLVVRAYYSKVEGVFSRRNETKKARKIKKSLLSRSRKPGRPQINMLDGRAVLHDNDQYAFKASKSGPVSISDMAREPATLEDAINDEKRALFMDDLSGLPIIKNRMDRKIQRRSTAKRHNWSESEEELLLLAVVILKCRGQRIVIRWPAITQVLDKSIEECRRRYSNLLKTLNFPEKVDRYLAMWEKLYKRGIVNGDIVDKNPFEAINFDLLGYVSYFIEKLTLEKSEIMEDRLPRTLKDIYTHFEILRHEKLNSFYVEDDYHRHKTMAGKIKVINKRSFLSRGQKVSELDDHPVNLEKDTNSKEKLKSKYRCVALMALFTPSERFNVYYTWLLLQNFPAEIADEVLESLVESNVLIKYPKNDRIIPGKKNALSQKFGTTFAGELPLDLNIQAKEYYKFLNGKEDLIPLEGELLSSGMMACVLDLVSRRKLIVDLKNRDAVLKKASAPINSVRIIKAGTSIYGVVAKKVPELRTQRTLTYDDNVKVEELSLDSFDYIFNSLLANTEDTSRQLLKDIVGVLKQKAGHGLVLSELKEELGTYYLDKSIHDSLETLRHHSPPLVYIVGYSTIRYVLSPFVLEWSINTSVKNVKRTDVMDEFLKDNMQISEKNGYFLPKLWTDVNGIVTTSLLRSFCRSIVDLIVNRPGVTTSTMLKHFNFFITRKELHDILVVLIEQGVVKQRKVVVDCYEKTTVFSKSRTIRCSNKPFEISNHTQTSYWVNSDYYNYLE</sequence>
<evidence type="ECO:0000256" key="3">
    <source>
        <dbReference type="ARBA" id="ARBA00023125"/>
    </source>
</evidence>
<gene>
    <name evidence="9" type="primary">TFC3</name>
    <name evidence="9" type="ORF">CU098_006978</name>
</gene>
<feature type="region of interest" description="Disordered" evidence="7">
    <location>
        <begin position="658"/>
        <end position="695"/>
    </location>
</feature>
<feature type="coiled-coil region" evidence="6">
    <location>
        <begin position="880"/>
        <end position="926"/>
    </location>
</feature>
<feature type="compositionally biased region" description="Basic and acidic residues" evidence="7">
    <location>
        <begin position="676"/>
        <end position="685"/>
    </location>
</feature>
<dbReference type="InterPro" id="IPR007309">
    <property type="entry name" value="TFIIIC_Bblock-bd"/>
</dbReference>
<keyword evidence="10" id="KW-1185">Reference proteome</keyword>
<evidence type="ECO:0000256" key="6">
    <source>
        <dbReference type="SAM" id="Coils"/>
    </source>
</evidence>
<dbReference type="Gene3D" id="1.10.10.60">
    <property type="entry name" value="Homeodomain-like"/>
    <property type="match status" value="1"/>
</dbReference>
<evidence type="ECO:0000256" key="1">
    <source>
        <dbReference type="ARBA" id="ARBA00004123"/>
    </source>
</evidence>
<keyword evidence="5" id="KW-0539">Nucleus</keyword>
<evidence type="ECO:0000313" key="10">
    <source>
        <dbReference type="Proteomes" id="UP000253551"/>
    </source>
</evidence>
<dbReference type="PANTHER" id="PTHR15180">
    <property type="entry name" value="GENERAL TRANSCRIPTION FACTOR 3C POLYPEPTIDE 1"/>
    <property type="match status" value="1"/>
</dbReference>
<dbReference type="InterPro" id="IPR044210">
    <property type="entry name" value="Tfc3-like"/>
</dbReference>
<keyword evidence="3" id="KW-0238">DNA-binding</keyword>